<dbReference type="InterPro" id="IPR051162">
    <property type="entry name" value="T4SS_component"/>
</dbReference>
<evidence type="ECO:0000259" key="2">
    <source>
        <dbReference type="Pfam" id="PF01935"/>
    </source>
</evidence>
<proteinExistence type="predicted"/>
<dbReference type="PANTHER" id="PTHR30121:SF11">
    <property type="entry name" value="AAA+ ATPASE DOMAIN-CONTAINING PROTEIN"/>
    <property type="match status" value="1"/>
</dbReference>
<reference evidence="3 4" key="1">
    <citation type="submission" date="2020-02" db="EMBL/GenBank/DDBJ databases">
        <title>Acidophilic actinobacteria isolated from forest soil.</title>
        <authorList>
            <person name="Golinska P."/>
        </authorList>
    </citation>
    <scope>NUCLEOTIDE SEQUENCE [LARGE SCALE GENOMIC DNA]</scope>
    <source>
        <strain evidence="3 4">NL8</strain>
    </source>
</reference>
<dbReference type="InterPro" id="IPR027417">
    <property type="entry name" value="P-loop_NTPase"/>
</dbReference>
<gene>
    <name evidence="3" type="ORF">KGQ19_00485</name>
</gene>
<dbReference type="InterPro" id="IPR002789">
    <property type="entry name" value="HerA_central"/>
</dbReference>
<dbReference type="Gene3D" id="3.40.50.300">
    <property type="entry name" value="P-loop containing nucleotide triphosphate hydrolases"/>
    <property type="match status" value="2"/>
</dbReference>
<evidence type="ECO:0000256" key="1">
    <source>
        <dbReference type="SAM" id="MobiDB-lite"/>
    </source>
</evidence>
<keyword evidence="4" id="KW-1185">Reference proteome</keyword>
<dbReference type="CDD" id="cd01127">
    <property type="entry name" value="TrwB_TraG_TraD_VirD4"/>
    <property type="match status" value="2"/>
</dbReference>
<dbReference type="Pfam" id="PF01935">
    <property type="entry name" value="DUF87"/>
    <property type="match status" value="1"/>
</dbReference>
<organism evidence="3 4">
    <name type="scientific">Catenulispora pinistramenti</name>
    <dbReference type="NCBI Taxonomy" id="2705254"/>
    <lineage>
        <taxon>Bacteria</taxon>
        <taxon>Bacillati</taxon>
        <taxon>Actinomycetota</taxon>
        <taxon>Actinomycetes</taxon>
        <taxon>Catenulisporales</taxon>
        <taxon>Catenulisporaceae</taxon>
        <taxon>Catenulispora</taxon>
    </lineage>
</organism>
<evidence type="ECO:0000313" key="3">
    <source>
        <dbReference type="EMBL" id="MBS2545335.1"/>
    </source>
</evidence>
<dbReference type="PANTHER" id="PTHR30121">
    <property type="entry name" value="UNCHARACTERIZED PROTEIN YJGR-RELATED"/>
    <property type="match status" value="1"/>
</dbReference>
<sequence length="724" mass="77929">MVERAIEAAWPGAQTETVLSAGAPVPTRALAASKEAGGVSELRPVRAVGGRLRLARPEIHPLQDRFSTDPLRALLGACTDLGAAEYACVQVLARPAAGRRLRRFRRTLRGFHKAPTSRTAAKTTLFDLTTRGPRGRTTAVRADLEHSAELRAAMTKSVGPLWETAIHYAVVTTAPVPSHTAERRSEAGRLRGLAHALASAFAVHAERNWWARKRMPHLLRAVAERRFLRGELLNLTELAAIAHLPYDTDAPGVSRAGAKSAAAPPSVVHPSRSAKPLGRSDVGGSRPVGLAVADARHHLHIVGKTGSGKSSLLANLILSDIEAGRGAVVIDPKGDLVSALLDRLPDRAVGRTVLIDPERDAIRPAMNVMGVGSDQEIPLVVDNLVSIFHKIYGAYWGPRTDDILRSVTLTLLKNRGDSVSPTLVDIPGALLSGDVARLSITGGLRDPMLASFWDWYAQLSDGARAQVVGPLMNKLRAFLLRDFVRQTVAASTSNFDMADVLNGGVLLARLPKGILGEETTRLLGSLIVAGVWRAAQARARQTEDQRRDSSLYLDEGQNFLTLAHPLEDMFAEARAYRLSIAFAHQNLGQLSTELREALSANARSKIYFNASPEDSRLMERHTVPTLTAYDLAHLGGYQVAARLVCGGQETRAFTLKTQPMPAAVSGRADEVLNAAATRWPAVSEVPAQRLAADPRAQRSPAPGLADTLELELDPQLLRNEGGEA</sequence>
<name>A0ABS5KHH8_9ACTN</name>
<feature type="region of interest" description="Disordered" evidence="1">
    <location>
        <begin position="253"/>
        <end position="283"/>
    </location>
</feature>
<feature type="domain" description="Helicase HerA central" evidence="2">
    <location>
        <begin position="286"/>
        <end position="359"/>
    </location>
</feature>
<comment type="caution">
    <text evidence="3">The sequence shown here is derived from an EMBL/GenBank/DDBJ whole genome shotgun (WGS) entry which is preliminary data.</text>
</comment>
<dbReference type="EMBL" id="JAAFYZ010000002">
    <property type="protein sequence ID" value="MBS2545335.1"/>
    <property type="molecule type" value="Genomic_DNA"/>
</dbReference>
<dbReference type="SUPFAM" id="SSF52540">
    <property type="entry name" value="P-loop containing nucleoside triphosphate hydrolases"/>
    <property type="match status" value="1"/>
</dbReference>
<dbReference type="RefSeq" id="WP_212007001.1">
    <property type="nucleotide sequence ID" value="NZ_JAAFYZ010000002.1"/>
</dbReference>
<dbReference type="Proteomes" id="UP000730482">
    <property type="component" value="Unassembled WGS sequence"/>
</dbReference>
<feature type="region of interest" description="Disordered" evidence="1">
    <location>
        <begin position="690"/>
        <end position="724"/>
    </location>
</feature>
<protein>
    <submittedName>
        <fullName evidence="3">Type IV secretory system conjugative DNA transfer family protein</fullName>
    </submittedName>
</protein>
<accession>A0ABS5KHH8</accession>
<evidence type="ECO:0000313" key="4">
    <source>
        <dbReference type="Proteomes" id="UP000730482"/>
    </source>
</evidence>